<feature type="region of interest" description="Disordered" evidence="1">
    <location>
        <begin position="38"/>
        <end position="62"/>
    </location>
</feature>
<name>A0A0D2Q112_HYPSF</name>
<dbReference type="EMBL" id="KN817533">
    <property type="protein sequence ID" value="KJA25220.1"/>
    <property type="molecule type" value="Genomic_DNA"/>
</dbReference>
<dbReference type="AlphaFoldDB" id="A0A0D2Q112"/>
<evidence type="ECO:0000313" key="2">
    <source>
        <dbReference type="EMBL" id="KJA25220.1"/>
    </source>
</evidence>
<reference evidence="3" key="1">
    <citation type="submission" date="2014-04" db="EMBL/GenBank/DDBJ databases">
        <title>Evolutionary Origins and Diversification of the Mycorrhizal Mutualists.</title>
        <authorList>
            <consortium name="DOE Joint Genome Institute"/>
            <consortium name="Mycorrhizal Genomics Consortium"/>
            <person name="Kohler A."/>
            <person name="Kuo A."/>
            <person name="Nagy L.G."/>
            <person name="Floudas D."/>
            <person name="Copeland A."/>
            <person name="Barry K.W."/>
            <person name="Cichocki N."/>
            <person name="Veneault-Fourrey C."/>
            <person name="LaButti K."/>
            <person name="Lindquist E.A."/>
            <person name="Lipzen A."/>
            <person name="Lundell T."/>
            <person name="Morin E."/>
            <person name="Murat C."/>
            <person name="Riley R."/>
            <person name="Ohm R."/>
            <person name="Sun H."/>
            <person name="Tunlid A."/>
            <person name="Henrissat B."/>
            <person name="Grigoriev I.V."/>
            <person name="Hibbett D.S."/>
            <person name="Martin F."/>
        </authorList>
    </citation>
    <scope>NUCLEOTIDE SEQUENCE [LARGE SCALE GENOMIC DNA]</scope>
    <source>
        <strain evidence="3">FD-334 SS-4</strain>
    </source>
</reference>
<evidence type="ECO:0000313" key="3">
    <source>
        <dbReference type="Proteomes" id="UP000054270"/>
    </source>
</evidence>
<organism evidence="2 3">
    <name type="scientific">Hypholoma sublateritium (strain FD-334 SS-4)</name>
    <dbReference type="NCBI Taxonomy" id="945553"/>
    <lineage>
        <taxon>Eukaryota</taxon>
        <taxon>Fungi</taxon>
        <taxon>Dikarya</taxon>
        <taxon>Basidiomycota</taxon>
        <taxon>Agaricomycotina</taxon>
        <taxon>Agaricomycetes</taxon>
        <taxon>Agaricomycetidae</taxon>
        <taxon>Agaricales</taxon>
        <taxon>Agaricineae</taxon>
        <taxon>Strophariaceae</taxon>
        <taxon>Hypholoma</taxon>
    </lineage>
</organism>
<dbReference type="Proteomes" id="UP000054270">
    <property type="component" value="Unassembled WGS sequence"/>
</dbReference>
<gene>
    <name evidence="2" type="ORF">HYPSUDRAFT_441666</name>
</gene>
<evidence type="ECO:0000256" key="1">
    <source>
        <dbReference type="SAM" id="MobiDB-lite"/>
    </source>
</evidence>
<keyword evidence="3" id="KW-1185">Reference proteome</keyword>
<sequence>MYMEISPGTNSLTCNDRIKSAPVHVSILPQSLVPHDMSDSRLDPACGPRRPPPRHRSPLTRLFNDNLSRRTSTWSNSNAGSAAPVHWASRTSSCLAWPRKAGGRLRILLCISPALSNCTFRPKISASALVHGKSYFQDVQIDTSRDRLRSGYSFTRCQKRACVGWSPTDALLRPRSPPPLSVLDVYCTAASCRRAGTHT</sequence>
<accession>A0A0D2Q112</accession>
<protein>
    <submittedName>
        <fullName evidence="2">Uncharacterized protein</fullName>
    </submittedName>
</protein>
<proteinExistence type="predicted"/>